<evidence type="ECO:0000256" key="1">
    <source>
        <dbReference type="ARBA" id="ARBA00011738"/>
    </source>
</evidence>
<evidence type="ECO:0000313" key="10">
    <source>
        <dbReference type="Proteomes" id="UP000305647"/>
    </source>
</evidence>
<dbReference type="SUPFAM" id="SSF54909">
    <property type="entry name" value="Dimeric alpha+beta barrel"/>
    <property type="match status" value="1"/>
</dbReference>
<dbReference type="PROSITE" id="PS51502">
    <property type="entry name" value="S_R_A_B_BARREL"/>
    <property type="match status" value="1"/>
</dbReference>
<accession>A0A4T0N762</accession>
<dbReference type="Proteomes" id="UP000309601">
    <property type="component" value="Unassembled WGS sequence"/>
</dbReference>
<evidence type="ECO:0000313" key="12">
    <source>
        <dbReference type="Proteomes" id="UP000309601"/>
    </source>
</evidence>
<dbReference type="OrthoDB" id="42919at2759"/>
<evidence type="ECO:0000313" key="6">
    <source>
        <dbReference type="EMBL" id="TIC68662.1"/>
    </source>
</evidence>
<gene>
    <name evidence="6" type="ORF">E3Q01_00783</name>
    <name evidence="7" type="ORF">E3Q02_00548</name>
    <name evidence="8" type="ORF">E3Q03_00080</name>
    <name evidence="5" type="ORF">E3Q10_01463</name>
    <name evidence="4" type="ORF">E3Q17_00983</name>
    <name evidence="3" type="ORF">E3Q22_00215</name>
</gene>
<dbReference type="EMBL" id="SPRC01000002">
    <property type="protein sequence ID" value="TIB82413.1"/>
    <property type="molecule type" value="Genomic_DNA"/>
</dbReference>
<dbReference type="Proteomes" id="UP000307169">
    <property type="component" value="Unassembled WGS sequence"/>
</dbReference>
<proteinExistence type="predicted"/>
<comment type="subunit">
    <text evidence="1">Homodimer.</text>
</comment>
<evidence type="ECO:0000313" key="14">
    <source>
        <dbReference type="Proteomes" id="UP000310708"/>
    </source>
</evidence>
<evidence type="ECO:0000313" key="4">
    <source>
        <dbReference type="EMBL" id="TIC03282.1"/>
    </source>
</evidence>
<dbReference type="EMBL" id="SPRX01000006">
    <property type="protein sequence ID" value="TIC68662.1"/>
    <property type="molecule type" value="Genomic_DNA"/>
</dbReference>
<feature type="domain" description="Stress-response A/B barrel" evidence="2">
    <location>
        <begin position="3"/>
        <end position="90"/>
    </location>
</feature>
<dbReference type="EMBL" id="SPRW01000003">
    <property type="protein sequence ID" value="TIC70512.1"/>
    <property type="molecule type" value="Genomic_DNA"/>
</dbReference>
<organism evidence="4 11">
    <name type="scientific">Wallemia mellicola</name>
    <dbReference type="NCBI Taxonomy" id="1708541"/>
    <lineage>
        <taxon>Eukaryota</taxon>
        <taxon>Fungi</taxon>
        <taxon>Dikarya</taxon>
        <taxon>Basidiomycota</taxon>
        <taxon>Wallemiomycotina</taxon>
        <taxon>Wallemiomycetes</taxon>
        <taxon>Wallemiales</taxon>
        <taxon>Wallemiaceae</taxon>
        <taxon>Wallemia</taxon>
    </lineage>
</organism>
<evidence type="ECO:0000313" key="3">
    <source>
        <dbReference type="EMBL" id="TIB82413.1"/>
    </source>
</evidence>
<dbReference type="OMA" id="RNEGYNW"/>
<dbReference type="Proteomes" id="UP000305647">
    <property type="component" value="Unassembled WGS sequence"/>
</dbReference>
<dbReference type="PANTHER" id="PTHR33178:SF19">
    <property type="entry name" value="STRESS-RESPONSE A_B BARREL DOMAIN-CONTAINING PROTEIN"/>
    <property type="match status" value="1"/>
</dbReference>
<reference evidence="9 10" key="1">
    <citation type="submission" date="2019-03" db="EMBL/GenBank/DDBJ databases">
        <title>Sequencing 25 genomes of Wallemia mellicola.</title>
        <authorList>
            <person name="Gostincar C."/>
        </authorList>
    </citation>
    <scope>NUCLEOTIDE SEQUENCE [LARGE SCALE GENOMIC DNA]</scope>
    <source>
        <strain evidence="4 11">EXF-1262</strain>
        <strain evidence="7 12">EXF-1274</strain>
        <strain evidence="8 9">EXF-1277</strain>
        <strain evidence="3 13">EXF-6152</strain>
        <strain evidence="6 14">EXF-757</strain>
        <strain evidence="5 10">EXF-8738</strain>
    </source>
</reference>
<protein>
    <recommendedName>
        <fullName evidence="2">Stress-response A/B barrel domain-containing protein</fullName>
    </recommendedName>
</protein>
<evidence type="ECO:0000313" key="13">
    <source>
        <dbReference type="Proteomes" id="UP000310685"/>
    </source>
</evidence>
<evidence type="ECO:0000313" key="9">
    <source>
        <dbReference type="Proteomes" id="UP000305362"/>
    </source>
</evidence>
<dbReference type="EMBL" id="SPRO01000010">
    <property type="protein sequence ID" value="TIC31848.1"/>
    <property type="molecule type" value="Genomic_DNA"/>
</dbReference>
<dbReference type="Pfam" id="PF07876">
    <property type="entry name" value="Dabb"/>
    <property type="match status" value="1"/>
</dbReference>
<evidence type="ECO:0000313" key="11">
    <source>
        <dbReference type="Proteomes" id="UP000307169"/>
    </source>
</evidence>
<dbReference type="Gene3D" id="3.30.70.100">
    <property type="match status" value="1"/>
</dbReference>
<dbReference type="InterPro" id="IPR011008">
    <property type="entry name" value="Dimeric_a/b-barrel"/>
</dbReference>
<dbReference type="EMBL" id="SPRV01000001">
    <property type="protein sequence ID" value="TIC71854.1"/>
    <property type="molecule type" value="Genomic_DNA"/>
</dbReference>
<dbReference type="PANTHER" id="PTHR33178">
    <property type="match status" value="1"/>
</dbReference>
<evidence type="ECO:0000313" key="7">
    <source>
        <dbReference type="EMBL" id="TIC70512.1"/>
    </source>
</evidence>
<name>A0A4T0N762_9BASI</name>
<dbReference type="InterPro" id="IPR044662">
    <property type="entry name" value="HS1/DABB1-like"/>
</dbReference>
<evidence type="ECO:0000259" key="2">
    <source>
        <dbReference type="PROSITE" id="PS51502"/>
    </source>
</evidence>
<sequence>MPIAHIVVWKLKNKDEETLNLFKPLYKLNGPTKLTVGEPLRPEKSAGYNYGLYSTFESMDTLNAYLVDPDHVKIVESIKPHVEAAAAFDVEI</sequence>
<dbReference type="Proteomes" id="UP000305362">
    <property type="component" value="Unassembled WGS sequence"/>
</dbReference>
<dbReference type="EMBL" id="SPRH01000007">
    <property type="protein sequence ID" value="TIC03282.1"/>
    <property type="molecule type" value="Genomic_DNA"/>
</dbReference>
<dbReference type="Proteomes" id="UP000310708">
    <property type="component" value="Unassembled WGS sequence"/>
</dbReference>
<comment type="caution">
    <text evidence="4">The sequence shown here is derived from an EMBL/GenBank/DDBJ whole genome shotgun (WGS) entry which is preliminary data.</text>
</comment>
<evidence type="ECO:0000313" key="5">
    <source>
        <dbReference type="EMBL" id="TIC31848.1"/>
    </source>
</evidence>
<dbReference type="AlphaFoldDB" id="A0A4T0N762"/>
<dbReference type="Proteomes" id="UP000310685">
    <property type="component" value="Unassembled WGS sequence"/>
</dbReference>
<dbReference type="InterPro" id="IPR013097">
    <property type="entry name" value="Dabb"/>
</dbReference>
<evidence type="ECO:0000313" key="8">
    <source>
        <dbReference type="EMBL" id="TIC71854.1"/>
    </source>
</evidence>
<dbReference type="SMART" id="SM00886">
    <property type="entry name" value="Dabb"/>
    <property type="match status" value="1"/>
</dbReference>